<proteinExistence type="predicted"/>
<dbReference type="NCBIfam" id="TIGR02436">
    <property type="entry name" value="four helix bundle protein"/>
    <property type="match status" value="1"/>
</dbReference>
<dbReference type="NCBIfam" id="NF008911">
    <property type="entry name" value="PRK12275.1-2"/>
    <property type="match status" value="1"/>
</dbReference>
<dbReference type="Proteomes" id="UP000245430">
    <property type="component" value="Unassembled WGS sequence"/>
</dbReference>
<keyword evidence="2" id="KW-1185">Reference proteome</keyword>
<dbReference type="InterPro" id="IPR036583">
    <property type="entry name" value="23S_rRNA_IVS_sf"/>
</dbReference>
<dbReference type="CDD" id="cd16377">
    <property type="entry name" value="23S_rRNA_IVP_like"/>
    <property type="match status" value="1"/>
</dbReference>
<dbReference type="InterPro" id="IPR012657">
    <property type="entry name" value="23S_rRNA-intervening_sequence"/>
</dbReference>
<protein>
    <submittedName>
        <fullName evidence="1">Four helix bundle protein</fullName>
    </submittedName>
</protein>
<comment type="caution">
    <text evidence="1">The sequence shown here is derived from an EMBL/GenBank/DDBJ whole genome shotgun (WGS) entry which is preliminary data.</text>
</comment>
<dbReference type="SUPFAM" id="SSF158446">
    <property type="entry name" value="IVS-encoded protein-like"/>
    <property type="match status" value="1"/>
</dbReference>
<organism evidence="1 2">
    <name type="scientific">Xanthomarina spongicola</name>
    <dbReference type="NCBI Taxonomy" id="570520"/>
    <lineage>
        <taxon>Bacteria</taxon>
        <taxon>Pseudomonadati</taxon>
        <taxon>Bacteroidota</taxon>
        <taxon>Flavobacteriia</taxon>
        <taxon>Flavobacteriales</taxon>
        <taxon>Flavobacteriaceae</taxon>
        <taxon>Xanthomarina</taxon>
    </lineage>
</organism>
<reference evidence="1 2" key="1">
    <citation type="submission" date="2018-05" db="EMBL/GenBank/DDBJ databases">
        <title>Genomic Encyclopedia of Archaeal and Bacterial Type Strains, Phase II (KMG-II): from individual species to whole genera.</title>
        <authorList>
            <person name="Goeker M."/>
        </authorList>
    </citation>
    <scope>NUCLEOTIDE SEQUENCE [LARGE SCALE GENOMIC DNA]</scope>
    <source>
        <strain evidence="1 2">DSM 22637</strain>
    </source>
</reference>
<name>A0A316DR66_9FLAO</name>
<evidence type="ECO:0000313" key="2">
    <source>
        <dbReference type="Proteomes" id="UP000245430"/>
    </source>
</evidence>
<sequence>MVWQKAMALVTLIYNLTKTFPEDERFGLTSQMRRCSVSIPSNIAEGWGRLSRKNYIQFLRISRGSLYELETQILITKQLNYINDSEKVESLIIEISKMLNSLIRKLEEKE</sequence>
<dbReference type="Pfam" id="PF05635">
    <property type="entry name" value="23S_rRNA_IVP"/>
    <property type="match status" value="1"/>
</dbReference>
<accession>A0A316DR66</accession>
<gene>
    <name evidence="1" type="ORF">LX78_00025</name>
</gene>
<dbReference type="AlphaFoldDB" id="A0A316DR66"/>
<dbReference type="Gene3D" id="1.20.1440.60">
    <property type="entry name" value="23S rRNA-intervening sequence"/>
    <property type="match status" value="1"/>
</dbReference>
<dbReference type="PANTHER" id="PTHR38471">
    <property type="entry name" value="FOUR HELIX BUNDLE PROTEIN"/>
    <property type="match status" value="1"/>
</dbReference>
<dbReference type="PANTHER" id="PTHR38471:SF2">
    <property type="entry name" value="FOUR HELIX BUNDLE PROTEIN"/>
    <property type="match status" value="1"/>
</dbReference>
<dbReference type="EMBL" id="QGGP01000001">
    <property type="protein sequence ID" value="PWK20326.1"/>
    <property type="molecule type" value="Genomic_DNA"/>
</dbReference>
<evidence type="ECO:0000313" key="1">
    <source>
        <dbReference type="EMBL" id="PWK20326.1"/>
    </source>
</evidence>